<dbReference type="PIRSF" id="PIRSF005644">
    <property type="entry name" value="Hdrgns_mtr_HypE"/>
    <property type="match status" value="1"/>
</dbReference>
<dbReference type="EMBL" id="CP002098">
    <property type="protein sequence ID" value="ADM27877.1"/>
    <property type="molecule type" value="Genomic_DNA"/>
</dbReference>
<keyword evidence="5" id="KW-1185">Reference proteome</keyword>
<dbReference type="PANTHER" id="PTHR30303:SF4">
    <property type="entry name" value="HYDROGENASE EXPRESSION_FORMATION PROTEIN HYPE"/>
    <property type="match status" value="1"/>
</dbReference>
<dbReference type="AlphaFoldDB" id="E0SNT1"/>
<evidence type="ECO:0000256" key="1">
    <source>
        <dbReference type="ARBA" id="ARBA00006243"/>
    </source>
</evidence>
<name>E0SNT1_IGNAA</name>
<dbReference type="PANTHER" id="PTHR30303">
    <property type="entry name" value="HYDROGENASE ISOENZYMES FORMATION PROTEIN HYPE"/>
    <property type="match status" value="1"/>
</dbReference>
<dbReference type="GO" id="GO:0051604">
    <property type="term" value="P:protein maturation"/>
    <property type="evidence" value="ECO:0007669"/>
    <property type="project" value="TreeGrafter"/>
</dbReference>
<dbReference type="InterPro" id="IPR036676">
    <property type="entry name" value="PurM-like_C_sf"/>
</dbReference>
<dbReference type="CDD" id="cd06061">
    <property type="entry name" value="PurM-like1"/>
    <property type="match status" value="1"/>
</dbReference>
<accession>E0SNT1</accession>
<dbReference type="STRING" id="583356.Igag_1063"/>
<evidence type="ECO:0000313" key="4">
    <source>
        <dbReference type="EMBL" id="ADM27877.1"/>
    </source>
</evidence>
<dbReference type="Gene3D" id="3.30.1330.10">
    <property type="entry name" value="PurM-like, N-terminal domain"/>
    <property type="match status" value="1"/>
</dbReference>
<dbReference type="SUPFAM" id="SSF56042">
    <property type="entry name" value="PurM C-terminal domain-like"/>
    <property type="match status" value="1"/>
</dbReference>
<dbReference type="Gene3D" id="3.90.650.10">
    <property type="entry name" value="PurM-like C-terminal domain"/>
    <property type="match status" value="1"/>
</dbReference>
<dbReference type="KEGG" id="iag:Igag_1063"/>
<sequence length="337" mass="36676">MKLSPSILESKIFRRIGVLDPSVIVGPAIGEDASIIDIGDDKVLVVHSDAISGSIEMLGWLAVHIAANDIAVRGVRPRWFLISLFIPETSDVISIVDKISDQIDRAAKELGIMVVGGHTETTTGIDRPLAGMTMIGIGHRNKIVTTSGAREGNILIATKAVALEGTSILCTDFAKELIDRGVDTHILERCARFIEEVSIVKEALALAEKGLVTSMHDPTEGGVIGGVTEIAYASNKTIELWLNEIPIREETRIICKKLGLDPLRLISSGTLLATVPRDRVEDAINLLKSIGIEARAIGVVKNRGRCLVEMLRDSNKICIEHVEVEDELFRLIKTYHN</sequence>
<organism evidence="4 5">
    <name type="scientific">Ignisphaera aggregans (strain DSM 17230 / JCM 13409 / AQ1.S1)</name>
    <dbReference type="NCBI Taxonomy" id="583356"/>
    <lineage>
        <taxon>Archaea</taxon>
        <taxon>Thermoproteota</taxon>
        <taxon>Thermoprotei</taxon>
        <taxon>Desulfurococcales</taxon>
        <taxon>Desulfurococcaceae</taxon>
        <taxon>Ignisphaera</taxon>
    </lineage>
</organism>
<dbReference type="Proteomes" id="UP000001304">
    <property type="component" value="Chromosome"/>
</dbReference>
<dbReference type="InterPro" id="IPR011854">
    <property type="entry name" value="HypE"/>
</dbReference>
<feature type="domain" description="PurM-like C-terminal" evidence="3">
    <location>
        <begin position="150"/>
        <end position="305"/>
    </location>
</feature>
<dbReference type="InterPro" id="IPR010918">
    <property type="entry name" value="PurM-like_C_dom"/>
</dbReference>
<evidence type="ECO:0000313" key="5">
    <source>
        <dbReference type="Proteomes" id="UP000001304"/>
    </source>
</evidence>
<dbReference type="BioCyc" id="IAGG583356:GHAH-1045-MONOMER"/>
<dbReference type="HOGENOM" id="CLU_041631_0_0_2"/>
<gene>
    <name evidence="4" type="ordered locus">Igag_1063</name>
</gene>
<evidence type="ECO:0000259" key="2">
    <source>
        <dbReference type="Pfam" id="PF00586"/>
    </source>
</evidence>
<feature type="domain" description="PurM-like N-terminal" evidence="2">
    <location>
        <begin position="30"/>
        <end position="137"/>
    </location>
</feature>
<comment type="similarity">
    <text evidence="1">Belongs to the HypE family.</text>
</comment>
<protein>
    <submittedName>
        <fullName evidence="4">AIR synthase related protein domain protein</fullName>
    </submittedName>
</protein>
<reference evidence="4 5" key="1">
    <citation type="journal article" date="2010" name="Stand. Genomic Sci.">
        <title>Complete genome sequence of Ignisphaera aggregans type strain (AQ1.S1).</title>
        <authorList>
            <person name="Goker M."/>
            <person name="Held B."/>
            <person name="Lapidus A."/>
            <person name="Nolan M."/>
            <person name="Spring S."/>
            <person name="Yasawong M."/>
            <person name="Lucas S."/>
            <person name="Glavina Del Rio T."/>
            <person name="Tice H."/>
            <person name="Cheng J.F."/>
            <person name="Goodwin L."/>
            <person name="Tapia R."/>
            <person name="Pitluck S."/>
            <person name="Liolios K."/>
            <person name="Ivanova N."/>
            <person name="Mavromatis K."/>
            <person name="Mikhailova N."/>
            <person name="Pati A."/>
            <person name="Chen A."/>
            <person name="Palaniappan K."/>
            <person name="Brambilla E."/>
            <person name="Land M."/>
            <person name="Hauser L."/>
            <person name="Chang Y.J."/>
            <person name="Jeffries C.D."/>
            <person name="Brettin T."/>
            <person name="Detter J.C."/>
            <person name="Han C."/>
            <person name="Rohde M."/>
            <person name="Sikorski J."/>
            <person name="Woyke T."/>
            <person name="Bristow J."/>
            <person name="Eisen J.A."/>
            <person name="Markowitz V."/>
            <person name="Hugenholtz P."/>
            <person name="Kyrpides N.C."/>
            <person name="Klenk H.P."/>
        </authorList>
    </citation>
    <scope>NUCLEOTIDE SEQUENCE [LARGE SCALE GENOMIC DNA]</scope>
    <source>
        <strain evidence="5">DSM 17230 / JCM 13409 / AQ1.S1</strain>
    </source>
</reference>
<evidence type="ECO:0000259" key="3">
    <source>
        <dbReference type="Pfam" id="PF02769"/>
    </source>
</evidence>
<proteinExistence type="inferred from homology"/>
<dbReference type="Pfam" id="PF02769">
    <property type="entry name" value="AIRS_C"/>
    <property type="match status" value="1"/>
</dbReference>
<dbReference type="Pfam" id="PF00586">
    <property type="entry name" value="AIRS"/>
    <property type="match status" value="1"/>
</dbReference>
<dbReference type="InterPro" id="IPR016188">
    <property type="entry name" value="PurM-like_N"/>
</dbReference>
<dbReference type="SUPFAM" id="SSF55326">
    <property type="entry name" value="PurM N-terminal domain-like"/>
    <property type="match status" value="1"/>
</dbReference>
<dbReference type="InterPro" id="IPR036921">
    <property type="entry name" value="PurM-like_N_sf"/>
</dbReference>